<dbReference type="Proteomes" id="UP001597012">
    <property type="component" value="Unassembled WGS sequence"/>
</dbReference>
<dbReference type="PANTHER" id="PTHR45266:SF3">
    <property type="entry name" value="OXALOACETATE DECARBOXYLASE ALPHA CHAIN"/>
    <property type="match status" value="1"/>
</dbReference>
<dbReference type="Gene3D" id="2.40.50.100">
    <property type="match status" value="1"/>
</dbReference>
<dbReference type="EMBL" id="JBHTHY010000003">
    <property type="protein sequence ID" value="MFD0796127.1"/>
    <property type="molecule type" value="Genomic_DNA"/>
</dbReference>
<protein>
    <submittedName>
        <fullName evidence="3">Acetyl-CoA carboxylase biotin carboxyl carrier protein subunit</fullName>
    </submittedName>
</protein>
<dbReference type="PROSITE" id="PS50968">
    <property type="entry name" value="BIOTINYL_LIPOYL"/>
    <property type="match status" value="1"/>
</dbReference>
<dbReference type="SUPFAM" id="SSF51230">
    <property type="entry name" value="Single hybrid motif"/>
    <property type="match status" value="1"/>
</dbReference>
<dbReference type="PROSITE" id="PS00188">
    <property type="entry name" value="BIOTIN"/>
    <property type="match status" value="1"/>
</dbReference>
<dbReference type="InterPro" id="IPR050709">
    <property type="entry name" value="Biotin_Carboxyl_Carrier/Decarb"/>
</dbReference>
<name>A0ABW3AYI8_9FLAO</name>
<gene>
    <name evidence="3" type="ORF">ACFQZJ_01540</name>
</gene>
<dbReference type="PANTHER" id="PTHR45266">
    <property type="entry name" value="OXALOACETATE DECARBOXYLASE ALPHA CHAIN"/>
    <property type="match status" value="1"/>
</dbReference>
<evidence type="ECO:0000313" key="3">
    <source>
        <dbReference type="EMBL" id="MFD0796127.1"/>
    </source>
</evidence>
<proteinExistence type="predicted"/>
<keyword evidence="4" id="KW-1185">Reference proteome</keyword>
<dbReference type="InterPro" id="IPR001882">
    <property type="entry name" value="Biotin_BS"/>
</dbReference>
<reference evidence="4" key="1">
    <citation type="journal article" date="2019" name="Int. J. Syst. Evol. Microbiol.">
        <title>The Global Catalogue of Microorganisms (GCM) 10K type strain sequencing project: providing services to taxonomists for standard genome sequencing and annotation.</title>
        <authorList>
            <consortium name="The Broad Institute Genomics Platform"/>
            <consortium name="The Broad Institute Genome Sequencing Center for Infectious Disease"/>
            <person name="Wu L."/>
            <person name="Ma J."/>
        </authorList>
    </citation>
    <scope>NUCLEOTIDE SEQUENCE [LARGE SCALE GENOMIC DNA]</scope>
    <source>
        <strain evidence="4">CCUG 61948</strain>
    </source>
</reference>
<organism evidence="3 4">
    <name type="scientific">Maribacter chungangensis</name>
    <dbReference type="NCBI Taxonomy" id="1069117"/>
    <lineage>
        <taxon>Bacteria</taxon>
        <taxon>Pseudomonadati</taxon>
        <taxon>Bacteroidota</taxon>
        <taxon>Flavobacteriia</taxon>
        <taxon>Flavobacteriales</taxon>
        <taxon>Flavobacteriaceae</taxon>
        <taxon>Maribacter</taxon>
    </lineage>
</organism>
<evidence type="ECO:0000256" key="1">
    <source>
        <dbReference type="ARBA" id="ARBA00023267"/>
    </source>
</evidence>
<accession>A0ABW3AYI8</accession>
<dbReference type="Pfam" id="PF00364">
    <property type="entry name" value="Biotin_lipoyl"/>
    <property type="match status" value="1"/>
</dbReference>
<evidence type="ECO:0000259" key="2">
    <source>
        <dbReference type="PROSITE" id="PS50968"/>
    </source>
</evidence>
<dbReference type="CDD" id="cd06850">
    <property type="entry name" value="biotinyl_domain"/>
    <property type="match status" value="1"/>
</dbReference>
<sequence>MEKYLVKIKDTEFEVGNDDLKVLDIQKKLGNRYHVLKNNIAYNVHILETDFESKTLKLSVNGNTYTIAIKDKYDQLVEQMGLLSNTTNKVKNILAPMPGLILNVLVEAGQEIQDGTPLLVLSAMKMENQLLAQGAGIVKAIHLKTGDTVDKGQLIIEIE</sequence>
<feature type="domain" description="Lipoyl-binding" evidence="2">
    <location>
        <begin position="90"/>
        <end position="159"/>
    </location>
</feature>
<dbReference type="InterPro" id="IPR011053">
    <property type="entry name" value="Single_hybrid_motif"/>
</dbReference>
<dbReference type="RefSeq" id="WP_379931803.1">
    <property type="nucleotide sequence ID" value="NZ_JBHTHY010000003.1"/>
</dbReference>
<keyword evidence="1" id="KW-0092">Biotin</keyword>
<comment type="caution">
    <text evidence="3">The sequence shown here is derived from an EMBL/GenBank/DDBJ whole genome shotgun (WGS) entry which is preliminary data.</text>
</comment>
<dbReference type="InterPro" id="IPR000089">
    <property type="entry name" value="Biotin_lipoyl"/>
</dbReference>
<evidence type="ECO:0000313" key="4">
    <source>
        <dbReference type="Proteomes" id="UP001597012"/>
    </source>
</evidence>